<evidence type="ECO:0000256" key="6">
    <source>
        <dbReference type="ARBA" id="ARBA00022679"/>
    </source>
</evidence>
<evidence type="ECO:0000256" key="5">
    <source>
        <dbReference type="ARBA" id="ARBA00022553"/>
    </source>
</evidence>
<dbReference type="SMART" id="SM00304">
    <property type="entry name" value="HAMP"/>
    <property type="match status" value="1"/>
</dbReference>
<dbReference type="Gene3D" id="3.30.565.10">
    <property type="entry name" value="Histidine kinase-like ATPase, C-terminal domain"/>
    <property type="match status" value="1"/>
</dbReference>
<gene>
    <name evidence="14" type="ORF">V6243_02020</name>
</gene>
<dbReference type="InterPro" id="IPR004358">
    <property type="entry name" value="Sig_transdc_His_kin-like_C"/>
</dbReference>
<dbReference type="InterPro" id="IPR036097">
    <property type="entry name" value="HisK_dim/P_sf"/>
</dbReference>
<evidence type="ECO:0000313" key="15">
    <source>
        <dbReference type="Proteomes" id="UP001378242"/>
    </source>
</evidence>
<keyword evidence="6" id="KW-0808">Transferase</keyword>
<feature type="transmembrane region" description="Helical" evidence="11">
    <location>
        <begin position="233"/>
        <end position="255"/>
    </location>
</feature>
<evidence type="ECO:0000256" key="7">
    <source>
        <dbReference type="ARBA" id="ARBA00022741"/>
    </source>
</evidence>
<keyword evidence="15" id="KW-1185">Reference proteome</keyword>
<sequence>MRRALSDSIFLRVYVVLLLALLLTLGVALGGYQLTNAVRLEAYQTRLGAAPMLLLTRQVAEAPPAERSSLLERSSRLLDARLMLAPVEVFDLNWWEKRRLAAGRPLVHEHQDAGWQLLMQVPGEEQVLELRLLHLAERQLRGLMSLLRETLLPMAPEQRVALLSELQDASGLAFAQLPDMPNGLDAQQVGRINDQRVVLNMASHGQALALYTRLEGHNLIKVGPLQVFETTPAALIVAMILAVISLLGGVIYLVVRSLEARLTRLEKAATRIAGGYLDTRVRIETNDFLGRLGMAFNGMAERVQGLLGAQQDMIRAVSHELRTPVARIRFALQMIEDMVDDDFVLRQIKGADGDIEELDKLIDEILTYARLNDAAGVQLDLGAVDCREVAEQVCETLAPLHPELLLSIEGGAFDVEAEARYLQRALQNLVSNACRHADSRVLVRISRDPQVVRIDVEDDGPGVGEEDRKKVFKPFARLDDSRTRSSGGYGLGLSIVQKIMHSHGGSVVVDRGIALKGARFSLLLPLSSSKLGREAPPSLPPVTPGEGDDGQRT</sequence>
<keyword evidence="11" id="KW-1133">Transmembrane helix</keyword>
<dbReference type="PROSITE" id="PS50885">
    <property type="entry name" value="HAMP"/>
    <property type="match status" value="1"/>
</dbReference>
<feature type="domain" description="HAMP" evidence="13">
    <location>
        <begin position="256"/>
        <end position="308"/>
    </location>
</feature>
<evidence type="ECO:0000256" key="1">
    <source>
        <dbReference type="ARBA" id="ARBA00000085"/>
    </source>
</evidence>
<comment type="caution">
    <text evidence="14">The sequence shown here is derived from an EMBL/GenBank/DDBJ whole genome shotgun (WGS) entry which is preliminary data.</text>
</comment>
<evidence type="ECO:0000256" key="3">
    <source>
        <dbReference type="ARBA" id="ARBA00012438"/>
    </source>
</evidence>
<evidence type="ECO:0000256" key="10">
    <source>
        <dbReference type="SAM" id="MobiDB-lite"/>
    </source>
</evidence>
<reference evidence="14 15" key="1">
    <citation type="submission" date="2024-02" db="EMBL/GenBank/DDBJ databases">
        <title>Bacteria isolated from the canopy kelp, Nereocystis luetkeana.</title>
        <authorList>
            <person name="Pfister C.A."/>
            <person name="Younker I.T."/>
            <person name="Light S.H."/>
        </authorList>
    </citation>
    <scope>NUCLEOTIDE SEQUENCE [LARGE SCALE GENOMIC DNA]</scope>
    <source>
        <strain evidence="14 15">TI.5.07</strain>
    </source>
</reference>
<dbReference type="PANTHER" id="PTHR44936">
    <property type="entry name" value="SENSOR PROTEIN CREC"/>
    <property type="match status" value="1"/>
</dbReference>
<protein>
    <recommendedName>
        <fullName evidence="3">histidine kinase</fullName>
        <ecNumber evidence="3">2.7.13.3</ecNumber>
    </recommendedName>
</protein>
<dbReference type="Gene3D" id="6.10.340.10">
    <property type="match status" value="1"/>
</dbReference>
<dbReference type="GO" id="GO:0016301">
    <property type="term" value="F:kinase activity"/>
    <property type="evidence" value="ECO:0007669"/>
    <property type="project" value="UniProtKB-KW"/>
</dbReference>
<name>A0ABU9GAV0_COBMA</name>
<dbReference type="PANTHER" id="PTHR44936:SF10">
    <property type="entry name" value="SENSOR PROTEIN RSTB"/>
    <property type="match status" value="1"/>
</dbReference>
<dbReference type="InterPro" id="IPR050980">
    <property type="entry name" value="2C_sensor_his_kinase"/>
</dbReference>
<keyword evidence="4" id="KW-1003">Cell membrane</keyword>
<keyword evidence="8 14" id="KW-0418">Kinase</keyword>
<feature type="region of interest" description="Disordered" evidence="10">
    <location>
        <begin position="529"/>
        <end position="553"/>
    </location>
</feature>
<dbReference type="SUPFAM" id="SSF55874">
    <property type="entry name" value="ATPase domain of HSP90 chaperone/DNA topoisomerase II/histidine kinase"/>
    <property type="match status" value="1"/>
</dbReference>
<dbReference type="Gene3D" id="1.10.287.130">
    <property type="match status" value="1"/>
</dbReference>
<dbReference type="PROSITE" id="PS50109">
    <property type="entry name" value="HIS_KIN"/>
    <property type="match status" value="1"/>
</dbReference>
<evidence type="ECO:0000259" key="12">
    <source>
        <dbReference type="PROSITE" id="PS50109"/>
    </source>
</evidence>
<proteinExistence type="predicted"/>
<keyword evidence="7" id="KW-0547">Nucleotide-binding</keyword>
<evidence type="ECO:0000256" key="11">
    <source>
        <dbReference type="SAM" id="Phobius"/>
    </source>
</evidence>
<keyword evidence="5" id="KW-0597">Phosphoprotein</keyword>
<dbReference type="Proteomes" id="UP001378242">
    <property type="component" value="Unassembled WGS sequence"/>
</dbReference>
<dbReference type="CDD" id="cd06225">
    <property type="entry name" value="HAMP"/>
    <property type="match status" value="1"/>
</dbReference>
<evidence type="ECO:0000256" key="4">
    <source>
        <dbReference type="ARBA" id="ARBA00022475"/>
    </source>
</evidence>
<evidence type="ECO:0000259" key="13">
    <source>
        <dbReference type="PROSITE" id="PS50885"/>
    </source>
</evidence>
<dbReference type="Pfam" id="PF00672">
    <property type="entry name" value="HAMP"/>
    <property type="match status" value="1"/>
</dbReference>
<keyword evidence="11" id="KW-0812">Transmembrane</keyword>
<dbReference type="RefSeq" id="WP_077378898.1">
    <property type="nucleotide sequence ID" value="NZ_BJOH01000021.1"/>
</dbReference>
<dbReference type="SUPFAM" id="SSF47384">
    <property type="entry name" value="Homodimeric domain of signal transducing histidine kinase"/>
    <property type="match status" value="1"/>
</dbReference>
<evidence type="ECO:0000256" key="2">
    <source>
        <dbReference type="ARBA" id="ARBA00004651"/>
    </source>
</evidence>
<dbReference type="Pfam" id="PF02518">
    <property type="entry name" value="HATPase_c"/>
    <property type="match status" value="1"/>
</dbReference>
<dbReference type="InterPro" id="IPR036890">
    <property type="entry name" value="HATPase_C_sf"/>
</dbReference>
<dbReference type="InterPro" id="IPR003594">
    <property type="entry name" value="HATPase_dom"/>
</dbReference>
<dbReference type="Pfam" id="PF00512">
    <property type="entry name" value="HisKA"/>
    <property type="match status" value="1"/>
</dbReference>
<dbReference type="InterPro" id="IPR003661">
    <property type="entry name" value="HisK_dim/P_dom"/>
</dbReference>
<dbReference type="GeneID" id="43179245"/>
<dbReference type="EMBL" id="JBAKAP010000002">
    <property type="protein sequence ID" value="MEL0615591.1"/>
    <property type="molecule type" value="Genomic_DNA"/>
</dbReference>
<keyword evidence="11" id="KW-0472">Membrane</keyword>
<dbReference type="SUPFAM" id="SSF158472">
    <property type="entry name" value="HAMP domain-like"/>
    <property type="match status" value="1"/>
</dbReference>
<evidence type="ECO:0000313" key="14">
    <source>
        <dbReference type="EMBL" id="MEL0615591.1"/>
    </source>
</evidence>
<comment type="subcellular location">
    <subcellularLocation>
        <location evidence="2">Cell membrane</location>
        <topology evidence="2">Multi-pass membrane protein</topology>
    </subcellularLocation>
</comment>
<dbReference type="EC" id="2.7.13.3" evidence="3"/>
<comment type="catalytic activity">
    <reaction evidence="1">
        <text>ATP + protein L-histidine = ADP + protein N-phospho-L-histidine.</text>
        <dbReference type="EC" id="2.7.13.3"/>
    </reaction>
</comment>
<dbReference type="InterPro" id="IPR005467">
    <property type="entry name" value="His_kinase_dom"/>
</dbReference>
<dbReference type="SMART" id="SM00388">
    <property type="entry name" value="HisKA"/>
    <property type="match status" value="1"/>
</dbReference>
<dbReference type="PRINTS" id="PR00344">
    <property type="entry name" value="BCTRLSENSOR"/>
</dbReference>
<dbReference type="SMART" id="SM00387">
    <property type="entry name" value="HATPase_c"/>
    <property type="match status" value="1"/>
</dbReference>
<organism evidence="14 15">
    <name type="scientific">Cobetia marina</name>
    <name type="common">Deleya marina</name>
    <dbReference type="NCBI Taxonomy" id="28258"/>
    <lineage>
        <taxon>Bacteria</taxon>
        <taxon>Pseudomonadati</taxon>
        <taxon>Pseudomonadota</taxon>
        <taxon>Gammaproteobacteria</taxon>
        <taxon>Oceanospirillales</taxon>
        <taxon>Halomonadaceae</taxon>
        <taxon>Cobetia</taxon>
    </lineage>
</organism>
<evidence type="ECO:0000256" key="8">
    <source>
        <dbReference type="ARBA" id="ARBA00022777"/>
    </source>
</evidence>
<feature type="domain" description="Histidine kinase" evidence="12">
    <location>
        <begin position="316"/>
        <end position="528"/>
    </location>
</feature>
<dbReference type="InterPro" id="IPR003660">
    <property type="entry name" value="HAMP_dom"/>
</dbReference>
<evidence type="ECO:0000256" key="9">
    <source>
        <dbReference type="ARBA" id="ARBA00022840"/>
    </source>
</evidence>
<accession>A0ABU9GAV0</accession>
<dbReference type="CDD" id="cd00082">
    <property type="entry name" value="HisKA"/>
    <property type="match status" value="1"/>
</dbReference>
<keyword evidence="9" id="KW-0067">ATP-binding</keyword>